<organism evidence="1 2">
    <name type="scientific">Marinomonas primoryensis</name>
    <dbReference type="NCBI Taxonomy" id="178399"/>
    <lineage>
        <taxon>Bacteria</taxon>
        <taxon>Pseudomonadati</taxon>
        <taxon>Pseudomonadota</taxon>
        <taxon>Gammaproteobacteria</taxon>
        <taxon>Oceanospirillales</taxon>
        <taxon>Oceanospirillaceae</taxon>
        <taxon>Marinomonas</taxon>
    </lineage>
</organism>
<dbReference type="AlphaFoldDB" id="A0A859CV34"/>
<accession>A0A859CV34</accession>
<dbReference type="KEGG" id="mpri:MP3633_1613"/>
<dbReference type="EMBL" id="CP054301">
    <property type="protein sequence ID" value="QKK80343.1"/>
    <property type="molecule type" value="Genomic_DNA"/>
</dbReference>
<protein>
    <submittedName>
        <fullName evidence="1">Uncharacterized protein</fullName>
    </submittedName>
</protein>
<reference evidence="1 2" key="1">
    <citation type="submission" date="2020-06" db="EMBL/GenBank/DDBJ databases">
        <authorList>
            <person name="Voronona O.L."/>
            <person name="Aksenova E.I."/>
            <person name="Kunda M.S."/>
            <person name="Semenov A.N."/>
            <person name="Ryzhova N."/>
        </authorList>
    </citation>
    <scope>NUCLEOTIDE SEQUENCE [LARGE SCALE GENOMIC DNA]</scope>
    <source>
        <strain evidence="1 2">MPKMM3633</strain>
    </source>
</reference>
<sequence>MLVSRVFTVYGMLNHRGKTKSINVHNKPTHYTAKKANEV</sequence>
<proteinExistence type="predicted"/>
<gene>
    <name evidence="1" type="ORF">MP3633_1613</name>
</gene>
<dbReference type="Proteomes" id="UP000509371">
    <property type="component" value="Chromosome"/>
</dbReference>
<evidence type="ECO:0000313" key="2">
    <source>
        <dbReference type="Proteomes" id="UP000509371"/>
    </source>
</evidence>
<name>A0A859CV34_9GAMM</name>
<evidence type="ECO:0000313" key="1">
    <source>
        <dbReference type="EMBL" id="QKK80343.1"/>
    </source>
</evidence>